<dbReference type="OrthoDB" id="4801970at2"/>
<feature type="transmembrane region" description="Helical" evidence="1">
    <location>
        <begin position="25"/>
        <end position="43"/>
    </location>
</feature>
<comment type="caution">
    <text evidence="2">The sequence shown here is derived from an EMBL/GenBank/DDBJ whole genome shotgun (WGS) entry which is preliminary data.</text>
</comment>
<evidence type="ECO:0000256" key="1">
    <source>
        <dbReference type="SAM" id="Phobius"/>
    </source>
</evidence>
<evidence type="ECO:0000313" key="2">
    <source>
        <dbReference type="EMBL" id="RZU62096.1"/>
    </source>
</evidence>
<accession>A0A4V2G9Z2</accession>
<proteinExistence type="predicted"/>
<keyword evidence="3" id="KW-1185">Reference proteome</keyword>
<gene>
    <name evidence="2" type="ORF">EV380_1684</name>
</gene>
<organism evidence="2 3">
    <name type="scientific">Zhihengliuella halotolerans</name>
    <dbReference type="NCBI Taxonomy" id="370736"/>
    <lineage>
        <taxon>Bacteria</taxon>
        <taxon>Bacillati</taxon>
        <taxon>Actinomycetota</taxon>
        <taxon>Actinomycetes</taxon>
        <taxon>Micrococcales</taxon>
        <taxon>Micrococcaceae</taxon>
        <taxon>Zhihengliuella</taxon>
    </lineage>
</organism>
<protein>
    <submittedName>
        <fullName evidence="2">Uncharacterized protein DUF4245</fullName>
    </submittedName>
</protein>
<keyword evidence="1" id="KW-0812">Transmembrane</keyword>
<dbReference type="Proteomes" id="UP000292685">
    <property type="component" value="Unassembled WGS sequence"/>
</dbReference>
<dbReference type="InterPro" id="IPR025339">
    <property type="entry name" value="DUF4245"/>
</dbReference>
<sequence length="191" mass="20330">MSDEQLPKPILTESQAKRANQSLKGMVISVLLTLAVVIPVMFMNPFNQENNYDPDVDVSGIAAQAGQSASFTPLDAAVPAGWYPNFARWQSGGADGVAYWEVGYVTDEEGFVWLKQTDAANPTWIAQHAESAPVTGERRIGGAVWEERSVRDDDGAPHVTLVGTVDGTTVLLASDSGPETLEAAALAVLAE</sequence>
<dbReference type="Pfam" id="PF14030">
    <property type="entry name" value="DUF4245"/>
    <property type="match status" value="1"/>
</dbReference>
<dbReference type="AlphaFoldDB" id="A0A4V2G9Z2"/>
<reference evidence="2 3" key="1">
    <citation type="submission" date="2019-02" db="EMBL/GenBank/DDBJ databases">
        <title>Sequencing the genomes of 1000 actinobacteria strains.</title>
        <authorList>
            <person name="Klenk H.-P."/>
        </authorList>
    </citation>
    <scope>NUCLEOTIDE SEQUENCE [LARGE SCALE GENOMIC DNA]</scope>
    <source>
        <strain evidence="2 3">DSM 17364</strain>
    </source>
</reference>
<name>A0A4V2G9Z2_9MICC</name>
<dbReference type="EMBL" id="SHLA01000001">
    <property type="protein sequence ID" value="RZU62096.1"/>
    <property type="molecule type" value="Genomic_DNA"/>
</dbReference>
<evidence type="ECO:0000313" key="3">
    <source>
        <dbReference type="Proteomes" id="UP000292685"/>
    </source>
</evidence>
<keyword evidence="1" id="KW-1133">Transmembrane helix</keyword>
<keyword evidence="1" id="KW-0472">Membrane</keyword>
<dbReference type="RefSeq" id="WP_130450650.1">
    <property type="nucleotide sequence ID" value="NZ_SHLA01000001.1"/>
</dbReference>